<keyword evidence="3" id="KW-0804">Transcription</keyword>
<feature type="domain" description="HTH arsR-type" evidence="4">
    <location>
        <begin position="2"/>
        <end position="102"/>
    </location>
</feature>
<dbReference type="NCBIfam" id="NF033788">
    <property type="entry name" value="HTH_metalloreg"/>
    <property type="match status" value="1"/>
</dbReference>
<dbReference type="InterPro" id="IPR011991">
    <property type="entry name" value="ArsR-like_HTH"/>
</dbReference>
<evidence type="ECO:0000256" key="2">
    <source>
        <dbReference type="ARBA" id="ARBA00023125"/>
    </source>
</evidence>
<evidence type="ECO:0000256" key="1">
    <source>
        <dbReference type="ARBA" id="ARBA00023015"/>
    </source>
</evidence>
<dbReference type="PROSITE" id="PS50987">
    <property type="entry name" value="HTH_ARSR_2"/>
    <property type="match status" value="1"/>
</dbReference>
<dbReference type="InterPro" id="IPR036388">
    <property type="entry name" value="WH-like_DNA-bd_sf"/>
</dbReference>
<evidence type="ECO:0000313" key="5">
    <source>
        <dbReference type="EMBL" id="HGE66309.1"/>
    </source>
</evidence>
<proteinExistence type="predicted"/>
<organism evidence="6">
    <name type="scientific">Geoglobus ahangari</name>
    <dbReference type="NCBI Taxonomy" id="113653"/>
    <lineage>
        <taxon>Archaea</taxon>
        <taxon>Methanobacteriati</taxon>
        <taxon>Methanobacteriota</taxon>
        <taxon>Archaeoglobi</taxon>
        <taxon>Archaeoglobales</taxon>
        <taxon>Archaeoglobaceae</taxon>
        <taxon>Geoglobus</taxon>
    </lineage>
</organism>
<dbReference type="PANTHER" id="PTHR33154:SF33">
    <property type="entry name" value="TRANSCRIPTIONAL REPRESSOR SDPR"/>
    <property type="match status" value="1"/>
</dbReference>
<dbReference type="PRINTS" id="PR00778">
    <property type="entry name" value="HTHARSR"/>
</dbReference>
<dbReference type="SMART" id="SM00418">
    <property type="entry name" value="HTH_ARSR"/>
    <property type="match status" value="1"/>
</dbReference>
<name>A0A7C4W2Y5_9EURY</name>
<gene>
    <name evidence="7" type="ORF">ENL48_00270</name>
    <name evidence="6" type="ORF">ENT89_03120</name>
    <name evidence="5" type="ORF">ENX77_04185</name>
</gene>
<dbReference type="InterPro" id="IPR051081">
    <property type="entry name" value="HTH_MetalResp_TranReg"/>
</dbReference>
<protein>
    <submittedName>
        <fullName evidence="6">Metalloregulator ArsR/SmtB family transcription factor</fullName>
    </submittedName>
</protein>
<keyword evidence="1" id="KW-0805">Transcription regulation</keyword>
<comment type="caution">
    <text evidence="6">The sequence shown here is derived from an EMBL/GenBank/DDBJ whole genome shotgun (WGS) entry which is preliminary data.</text>
</comment>
<accession>A0A7C4W2Y5</accession>
<dbReference type="InterPro" id="IPR036390">
    <property type="entry name" value="WH_DNA-bd_sf"/>
</dbReference>
<evidence type="ECO:0000259" key="4">
    <source>
        <dbReference type="PROSITE" id="PS50987"/>
    </source>
</evidence>
<dbReference type="CDD" id="cd00090">
    <property type="entry name" value="HTH_ARSR"/>
    <property type="match status" value="1"/>
</dbReference>
<dbReference type="EMBL" id="DTAK01000015">
    <property type="protein sequence ID" value="HGU59176.1"/>
    <property type="molecule type" value="Genomic_DNA"/>
</dbReference>
<keyword evidence="2" id="KW-0238">DNA-binding</keyword>
<dbReference type="Gene3D" id="1.10.10.10">
    <property type="entry name" value="Winged helix-like DNA-binding domain superfamily/Winged helix DNA-binding domain"/>
    <property type="match status" value="2"/>
</dbReference>
<evidence type="ECO:0000256" key="3">
    <source>
        <dbReference type="ARBA" id="ARBA00023163"/>
    </source>
</evidence>
<dbReference type="GO" id="GO:0003700">
    <property type="term" value="F:DNA-binding transcription factor activity"/>
    <property type="evidence" value="ECO:0007669"/>
    <property type="project" value="InterPro"/>
</dbReference>
<dbReference type="GO" id="GO:0003677">
    <property type="term" value="F:DNA binding"/>
    <property type="evidence" value="ECO:0007669"/>
    <property type="project" value="UniProtKB-KW"/>
</dbReference>
<dbReference type="AlphaFoldDB" id="A0A7C4W2Y5"/>
<evidence type="ECO:0000313" key="7">
    <source>
        <dbReference type="EMBL" id="HHF47688.1"/>
    </source>
</evidence>
<dbReference type="EMBL" id="DRUC01000007">
    <property type="protein sequence ID" value="HHF47688.1"/>
    <property type="molecule type" value="Genomic_DNA"/>
</dbReference>
<evidence type="ECO:0000313" key="6">
    <source>
        <dbReference type="EMBL" id="HGU59176.1"/>
    </source>
</evidence>
<reference evidence="6" key="1">
    <citation type="journal article" date="2020" name="mSystems">
        <title>Genome- and Community-Level Interaction Insights into Carbon Utilization and Element Cycling Functions of Hydrothermarchaeota in Hydrothermal Sediment.</title>
        <authorList>
            <person name="Zhou Z."/>
            <person name="Liu Y."/>
            <person name="Xu W."/>
            <person name="Pan J."/>
            <person name="Luo Z.H."/>
            <person name="Li M."/>
        </authorList>
    </citation>
    <scope>NUCLEOTIDE SEQUENCE [LARGE SCALE GENOMIC DNA]</scope>
    <source>
        <strain evidence="7">SpSt-10</strain>
        <strain evidence="6">SpSt-62</strain>
        <strain evidence="5">SpSt-97</strain>
    </source>
</reference>
<dbReference type="Pfam" id="PF01022">
    <property type="entry name" value="HTH_5"/>
    <property type="match status" value="1"/>
</dbReference>
<dbReference type="InterPro" id="IPR001845">
    <property type="entry name" value="HTH_ArsR_DNA-bd_dom"/>
</dbReference>
<sequence>MLVNNDKSKIDGLLEILSNESRRKIIELLTKKPCYVSEISYTLRMAPKVVLEHLEKLEKAGIVKSYEEGRRRYYYIDKTLNINITLTPHRFSITYHEDKEGDIKNFISEISKIFNELNNFSGTDLLEKMNRIEKSFRALQREIIEKFDRIIDNMIVKLDEILEEDIDKIITYSLIKGVNTPEKIAQIFNIPYEEVISRFNELEKRGFVVREEKNGKIYWKLVWR</sequence>
<dbReference type="SUPFAM" id="SSF46785">
    <property type="entry name" value="Winged helix' DNA-binding domain"/>
    <property type="match status" value="1"/>
</dbReference>
<dbReference type="EMBL" id="DTPI01000028">
    <property type="protein sequence ID" value="HGE66309.1"/>
    <property type="molecule type" value="Genomic_DNA"/>
</dbReference>
<dbReference type="PANTHER" id="PTHR33154">
    <property type="entry name" value="TRANSCRIPTIONAL REGULATOR, ARSR FAMILY"/>
    <property type="match status" value="1"/>
</dbReference>